<accession>A0A1W0VXD6</accession>
<gene>
    <name evidence="1" type="ORF">SORBI_3003G153150</name>
</gene>
<dbReference type="Gramene" id="OQU86807">
    <property type="protein sequence ID" value="OQU86807"/>
    <property type="gene ID" value="SORBI_3003G153150"/>
</dbReference>
<reference evidence="1 2" key="1">
    <citation type="journal article" date="2009" name="Nature">
        <title>The Sorghum bicolor genome and the diversification of grasses.</title>
        <authorList>
            <person name="Paterson A.H."/>
            <person name="Bowers J.E."/>
            <person name="Bruggmann R."/>
            <person name="Dubchak I."/>
            <person name="Grimwood J."/>
            <person name="Gundlach H."/>
            <person name="Haberer G."/>
            <person name="Hellsten U."/>
            <person name="Mitros T."/>
            <person name="Poliakov A."/>
            <person name="Schmutz J."/>
            <person name="Spannagl M."/>
            <person name="Tang H."/>
            <person name="Wang X."/>
            <person name="Wicker T."/>
            <person name="Bharti A.K."/>
            <person name="Chapman J."/>
            <person name="Feltus F.A."/>
            <person name="Gowik U."/>
            <person name="Grigoriev I.V."/>
            <person name="Lyons E."/>
            <person name="Maher C.A."/>
            <person name="Martis M."/>
            <person name="Narechania A."/>
            <person name="Otillar R.P."/>
            <person name="Penning B.W."/>
            <person name="Salamov A.A."/>
            <person name="Wang Y."/>
            <person name="Zhang L."/>
            <person name="Carpita N.C."/>
            <person name="Freeling M."/>
            <person name="Gingle A.R."/>
            <person name="Hash C.T."/>
            <person name="Keller B."/>
            <person name="Klein P."/>
            <person name="Kresovich S."/>
            <person name="McCann M.C."/>
            <person name="Ming R."/>
            <person name="Peterson D.G."/>
            <person name="Mehboob-ur-Rahman"/>
            <person name="Ware D."/>
            <person name="Westhoff P."/>
            <person name="Mayer K.F."/>
            <person name="Messing J."/>
            <person name="Rokhsar D.S."/>
        </authorList>
    </citation>
    <scope>NUCLEOTIDE SEQUENCE [LARGE SCALE GENOMIC DNA]</scope>
    <source>
        <strain evidence="2">cv. BTx623</strain>
    </source>
</reference>
<protein>
    <submittedName>
        <fullName evidence="1">Uncharacterized protein</fullName>
    </submittedName>
</protein>
<proteinExistence type="predicted"/>
<dbReference type="AlphaFoldDB" id="A0A1W0VXD6"/>
<evidence type="ECO:0000313" key="2">
    <source>
        <dbReference type="Proteomes" id="UP000000768"/>
    </source>
</evidence>
<name>A0A1W0VXD6_SORBI</name>
<sequence length="90" mass="10371">MHGLFRKEPLHVPGWWVQRRACSLHHQCSIQIAPSLRDREQGRYATREEEWQLTMVQGFEPVSSHTSEGKTRELSGEANAIAQRFGLTAR</sequence>
<reference evidence="2" key="2">
    <citation type="journal article" date="2018" name="Plant J.">
        <title>The Sorghum bicolor reference genome: improved assembly, gene annotations, a transcriptome atlas, and signatures of genome organization.</title>
        <authorList>
            <person name="McCormick R.F."/>
            <person name="Truong S.K."/>
            <person name="Sreedasyam A."/>
            <person name="Jenkins J."/>
            <person name="Shu S."/>
            <person name="Sims D."/>
            <person name="Kennedy M."/>
            <person name="Amirebrahimi M."/>
            <person name="Weers B.D."/>
            <person name="McKinley B."/>
            <person name="Mattison A."/>
            <person name="Morishige D.T."/>
            <person name="Grimwood J."/>
            <person name="Schmutz J."/>
            <person name="Mullet J.E."/>
        </authorList>
    </citation>
    <scope>NUCLEOTIDE SEQUENCE [LARGE SCALE GENOMIC DNA]</scope>
    <source>
        <strain evidence="2">cv. BTx623</strain>
    </source>
</reference>
<dbReference type="InParanoid" id="A0A1W0VXD6"/>
<keyword evidence="2" id="KW-1185">Reference proteome</keyword>
<dbReference type="Proteomes" id="UP000000768">
    <property type="component" value="Chromosome 3"/>
</dbReference>
<organism evidence="1 2">
    <name type="scientific">Sorghum bicolor</name>
    <name type="common">Sorghum</name>
    <name type="synonym">Sorghum vulgare</name>
    <dbReference type="NCBI Taxonomy" id="4558"/>
    <lineage>
        <taxon>Eukaryota</taxon>
        <taxon>Viridiplantae</taxon>
        <taxon>Streptophyta</taxon>
        <taxon>Embryophyta</taxon>
        <taxon>Tracheophyta</taxon>
        <taxon>Spermatophyta</taxon>
        <taxon>Magnoliopsida</taxon>
        <taxon>Liliopsida</taxon>
        <taxon>Poales</taxon>
        <taxon>Poaceae</taxon>
        <taxon>PACMAD clade</taxon>
        <taxon>Panicoideae</taxon>
        <taxon>Andropogonodae</taxon>
        <taxon>Andropogoneae</taxon>
        <taxon>Sorghinae</taxon>
        <taxon>Sorghum</taxon>
    </lineage>
</organism>
<dbReference type="EMBL" id="CM000762">
    <property type="protein sequence ID" value="OQU86807.1"/>
    <property type="molecule type" value="Genomic_DNA"/>
</dbReference>
<evidence type="ECO:0000313" key="1">
    <source>
        <dbReference type="EMBL" id="OQU86807.1"/>
    </source>
</evidence>